<feature type="compositionally biased region" description="Polar residues" evidence="1">
    <location>
        <begin position="52"/>
        <end position="73"/>
    </location>
</feature>
<evidence type="ECO:0000313" key="5">
    <source>
        <dbReference type="Proteomes" id="UP000254762"/>
    </source>
</evidence>
<evidence type="ECO:0000256" key="1">
    <source>
        <dbReference type="SAM" id="MobiDB-lite"/>
    </source>
</evidence>
<feature type="domain" description="Bacterial Ig-like" evidence="3">
    <location>
        <begin position="48"/>
        <end position="137"/>
    </location>
</feature>
<sequence>MPASEFPANTPQGGYYTWSLTVTNSYGLETTYTVRITRDSVPPRLTGGLDNASDTGVQGDNITHNSTPTFSGSTEAGLKVTITLNGQNYTVTANNAGKWSFTVPETLRDGNYDYSISTVDKAGNLSPTITGTLTVDNSSVALTGGLDTTADPNIANGWSNNNDQTLKGTATPGATVIVTINGMTYTPIVTADGNWTLALPDLSNNSYSYTVTATNTAGNIIDH</sequence>
<reference evidence="4 5" key="1">
    <citation type="submission" date="2018-06" db="EMBL/GenBank/DDBJ databases">
        <authorList>
            <consortium name="Pathogen Informatics"/>
            <person name="Doyle S."/>
        </authorList>
    </citation>
    <scope>NUCLEOTIDE SEQUENCE [LARGE SCALE GENOMIC DNA]</scope>
    <source>
        <strain evidence="4 5">NCTC7304</strain>
    </source>
</reference>
<feature type="region of interest" description="Disordered" evidence="1">
    <location>
        <begin position="43"/>
        <end position="73"/>
    </location>
</feature>
<feature type="domain" description="Bacterial Ig" evidence="2">
    <location>
        <begin position="160"/>
        <end position="219"/>
    </location>
</feature>
<dbReference type="NCBIfam" id="NF033510">
    <property type="entry name" value="Ca_tandemer"/>
    <property type="match status" value="2"/>
</dbReference>
<name>A0A379T0Y6_SALER</name>
<organism evidence="4 5">
    <name type="scientific">Salmonella enterica subsp. arizonae</name>
    <dbReference type="NCBI Taxonomy" id="59203"/>
    <lineage>
        <taxon>Bacteria</taxon>
        <taxon>Pseudomonadati</taxon>
        <taxon>Pseudomonadota</taxon>
        <taxon>Gammaproteobacteria</taxon>
        <taxon>Enterobacterales</taxon>
        <taxon>Enterobacteriaceae</taxon>
        <taxon>Salmonella</taxon>
    </lineage>
</organism>
<evidence type="ECO:0000313" key="4">
    <source>
        <dbReference type="EMBL" id="SUG35349.1"/>
    </source>
</evidence>
<protein>
    <submittedName>
        <fullName evidence="4">Large repetitive protein</fullName>
    </submittedName>
</protein>
<proteinExistence type="predicted"/>
<dbReference type="InterPro" id="IPR041498">
    <property type="entry name" value="Big_6"/>
</dbReference>
<dbReference type="InterPro" id="IPR044016">
    <property type="entry name" value="Big_13"/>
</dbReference>
<dbReference type="Pfam" id="PF17936">
    <property type="entry name" value="Big_6"/>
    <property type="match status" value="1"/>
</dbReference>
<evidence type="ECO:0000259" key="3">
    <source>
        <dbReference type="Pfam" id="PF19077"/>
    </source>
</evidence>
<dbReference type="InterPro" id="IPR013783">
    <property type="entry name" value="Ig-like_fold"/>
</dbReference>
<dbReference type="Gene3D" id="2.60.40.10">
    <property type="entry name" value="Immunoglobulins"/>
    <property type="match status" value="2"/>
</dbReference>
<gene>
    <name evidence="4" type="ORF">NCTC7304_04910</name>
</gene>
<dbReference type="Pfam" id="PF19077">
    <property type="entry name" value="Big_13"/>
    <property type="match status" value="1"/>
</dbReference>
<dbReference type="Proteomes" id="UP000254762">
    <property type="component" value="Unassembled WGS sequence"/>
</dbReference>
<evidence type="ECO:0000259" key="2">
    <source>
        <dbReference type="Pfam" id="PF17936"/>
    </source>
</evidence>
<accession>A0A379T0Y6</accession>
<dbReference type="EMBL" id="UGXD01000002">
    <property type="protein sequence ID" value="SUG35349.1"/>
    <property type="molecule type" value="Genomic_DNA"/>
</dbReference>
<dbReference type="AlphaFoldDB" id="A0A379T0Y6"/>